<evidence type="ECO:0000313" key="6">
    <source>
        <dbReference type="EMBL" id="SHJ61390.1"/>
    </source>
</evidence>
<protein>
    <recommendedName>
        <fullName evidence="5">N-acetylglucosaminyldiphosphoundecaprenol N-acetyl-beta-D-mannosaminyltransferase</fullName>
        <ecNumber evidence="5">2.4.1.187</ecNumber>
    </recommendedName>
    <alternativeName>
        <fullName evidence="5">N-acetylmannosaminyltransferase</fullName>
    </alternativeName>
    <alternativeName>
        <fullName evidence="5">UDP-N-acetylmannosamine transferase</fullName>
    </alternativeName>
    <alternativeName>
        <fullName evidence="5">UDP-N-acetylmannosamine:N-acetylglucosaminyl pyrophosphorylundecaprenol N-acetylmannosaminyltransferase</fullName>
    </alternativeName>
</protein>
<evidence type="ECO:0000256" key="3">
    <source>
        <dbReference type="ARBA" id="ARBA00022944"/>
    </source>
</evidence>
<dbReference type="NCBIfam" id="TIGR00696">
    <property type="entry name" value="wecG_tagA_cpsF"/>
    <property type="match status" value="1"/>
</dbReference>
<dbReference type="HAMAP" id="MF_02070">
    <property type="entry name" value="TagA_TarA"/>
    <property type="match status" value="1"/>
</dbReference>
<keyword evidence="1 5" id="KW-0328">Glycosyltransferase</keyword>
<keyword evidence="2 5" id="KW-0808">Transferase</keyword>
<keyword evidence="4 5" id="KW-0961">Cell wall biogenesis/degradation</keyword>
<dbReference type="GO" id="GO:0047244">
    <property type="term" value="F:N-acetylglucosaminyldiphosphoundecaprenol N-acetyl-beta-D-mannosaminyltransferase activity"/>
    <property type="evidence" value="ECO:0007669"/>
    <property type="project" value="UniProtKB-UniRule"/>
</dbReference>
<evidence type="ECO:0000256" key="5">
    <source>
        <dbReference type="HAMAP-Rule" id="MF_02070"/>
    </source>
</evidence>
<name>A0A1M6KR83_9CLOT</name>
<dbReference type="PANTHER" id="PTHR34136:SF1">
    <property type="entry name" value="UDP-N-ACETYL-D-MANNOSAMINURONIC ACID TRANSFERASE"/>
    <property type="match status" value="1"/>
</dbReference>
<dbReference type="RefSeq" id="WP_072987370.1">
    <property type="nucleotide sequence ID" value="NZ_FQZB01000009.1"/>
</dbReference>
<comment type="similarity">
    <text evidence="5">Belongs to the glycosyltransferase 26 family. TagA/TarA subfamily.</text>
</comment>
<keyword evidence="3 5" id="KW-0777">Teichoic acid biosynthesis</keyword>
<dbReference type="Proteomes" id="UP000184310">
    <property type="component" value="Unassembled WGS sequence"/>
</dbReference>
<dbReference type="OrthoDB" id="9771846at2"/>
<dbReference type="EMBL" id="FQZB01000009">
    <property type="protein sequence ID" value="SHJ61390.1"/>
    <property type="molecule type" value="Genomic_DNA"/>
</dbReference>
<dbReference type="EC" id="2.4.1.187" evidence="5"/>
<reference evidence="6 7" key="1">
    <citation type="submission" date="2016-11" db="EMBL/GenBank/DDBJ databases">
        <authorList>
            <person name="Jaros S."/>
            <person name="Januszkiewicz K."/>
            <person name="Wedrychowicz H."/>
        </authorList>
    </citation>
    <scope>NUCLEOTIDE SEQUENCE [LARGE SCALE GENOMIC DNA]</scope>
    <source>
        <strain evidence="6 7">DSM 21758</strain>
    </source>
</reference>
<evidence type="ECO:0000256" key="1">
    <source>
        <dbReference type="ARBA" id="ARBA00022676"/>
    </source>
</evidence>
<sequence>MFIEILNYKVFRGSKNQCIDLIRSSEKINIISGNPEILYNGLQDSVLFKSYTDKTTLIIPDGIGTILSAKILRTPVSEKIAGIEVMDELIKTAMSNGEGIYLLGAKQETVVKCAENLKLKYKELNVLGYHNGYFDIDNCEELVTEIKGLKPKMIFVAMGCPRQELFISKYMDMLPCSIFMGVGGSFDIIAGNLQRAPKWMIKLGLEWLYRVVKEPFRIKRLFVIPKFLLKVIKDKRKKNEKNN</sequence>
<evidence type="ECO:0000256" key="4">
    <source>
        <dbReference type="ARBA" id="ARBA00023316"/>
    </source>
</evidence>
<evidence type="ECO:0000256" key="2">
    <source>
        <dbReference type="ARBA" id="ARBA00022679"/>
    </source>
</evidence>
<dbReference type="STRING" id="1121302.SAMN02745163_02272"/>
<comment type="catalytic activity">
    <reaction evidence="5">
        <text>UDP-N-acetyl-alpha-D-mannosamine + N-acetyl-alpha-D-glucosaminyl-di-trans,octa-cis-undecaprenyl diphosphate = N-acetyl-beta-D-mannosaminyl-(1-&gt;4)-N-acetyl-alpha-D-glucosaminyl di-trans,octa-cis-undecaprenyl diphosphate + UDP + H(+)</text>
        <dbReference type="Rhea" id="RHEA:16053"/>
        <dbReference type="ChEBI" id="CHEBI:15378"/>
        <dbReference type="ChEBI" id="CHEBI:58223"/>
        <dbReference type="ChEBI" id="CHEBI:62959"/>
        <dbReference type="ChEBI" id="CHEBI:68623"/>
        <dbReference type="ChEBI" id="CHEBI:132210"/>
        <dbReference type="EC" id="2.4.1.187"/>
    </reaction>
</comment>
<comment type="function">
    <text evidence="5">Catalyzes the conversion of GlcNAc-PP-undecaprenol into ManNAc-GlcNAc-PP-undecaprenol, the first committed lipid intermediate in the de novo synthesis of teichoic acid.</text>
</comment>
<dbReference type="GO" id="GO:0019350">
    <property type="term" value="P:teichoic acid biosynthetic process"/>
    <property type="evidence" value="ECO:0007669"/>
    <property type="project" value="UniProtKB-UniRule"/>
</dbReference>
<dbReference type="GO" id="GO:0071555">
    <property type="term" value="P:cell wall organization"/>
    <property type="evidence" value="ECO:0007669"/>
    <property type="project" value="UniProtKB-KW"/>
</dbReference>
<organism evidence="6 7">
    <name type="scientific">Clostridium cavendishii DSM 21758</name>
    <dbReference type="NCBI Taxonomy" id="1121302"/>
    <lineage>
        <taxon>Bacteria</taxon>
        <taxon>Bacillati</taxon>
        <taxon>Bacillota</taxon>
        <taxon>Clostridia</taxon>
        <taxon>Eubacteriales</taxon>
        <taxon>Clostridiaceae</taxon>
        <taxon>Clostridium</taxon>
    </lineage>
</organism>
<dbReference type="Pfam" id="PF03808">
    <property type="entry name" value="Glyco_tran_WecG"/>
    <property type="match status" value="1"/>
</dbReference>
<dbReference type="InterPro" id="IPR004629">
    <property type="entry name" value="WecG_TagA_CpsF"/>
</dbReference>
<gene>
    <name evidence="6" type="ORF">SAMN02745163_02272</name>
</gene>
<dbReference type="InterPro" id="IPR034714">
    <property type="entry name" value="TagA_TarA"/>
</dbReference>
<dbReference type="AlphaFoldDB" id="A0A1M6KR83"/>
<dbReference type="PANTHER" id="PTHR34136">
    <property type="match status" value="1"/>
</dbReference>
<dbReference type="UniPathway" id="UPA00632"/>
<dbReference type="CDD" id="cd06533">
    <property type="entry name" value="Glyco_transf_WecG_TagA"/>
    <property type="match status" value="1"/>
</dbReference>
<keyword evidence="7" id="KW-1185">Reference proteome</keyword>
<proteinExistence type="inferred from homology"/>
<comment type="pathway">
    <text evidence="5">Cell wall biogenesis; teichoic acid biosynthesis.</text>
</comment>
<evidence type="ECO:0000313" key="7">
    <source>
        <dbReference type="Proteomes" id="UP000184310"/>
    </source>
</evidence>
<accession>A0A1M6KR83</accession>